<reference evidence="2" key="1">
    <citation type="journal article" date="2014" name="Int. J. Syst. Evol. Microbiol.">
        <title>Complete genome sequence of Corynebacterium casei LMG S-19264T (=DSM 44701T), isolated from a smear-ripened cheese.</title>
        <authorList>
            <consortium name="US DOE Joint Genome Institute (JGI-PGF)"/>
            <person name="Walter F."/>
            <person name="Albersmeier A."/>
            <person name="Kalinowski J."/>
            <person name="Ruckert C."/>
        </authorList>
    </citation>
    <scope>NUCLEOTIDE SEQUENCE</scope>
    <source>
        <strain evidence="2">CGMCC 1.14984</strain>
    </source>
</reference>
<keyword evidence="1" id="KW-0472">Membrane</keyword>
<sequence>MANSSHDNPETDKKGGPHRVFSVGAFLLVTLFVWLIFDNLALGILFGLMAAGGLEVAQRTTDKKTKFLLRTQIGFDFAGPRLSRSHIRLIRQRAVLGVQAGH</sequence>
<reference evidence="2" key="2">
    <citation type="submission" date="2020-09" db="EMBL/GenBank/DDBJ databases">
        <authorList>
            <person name="Sun Q."/>
            <person name="Zhou Y."/>
        </authorList>
    </citation>
    <scope>NUCLEOTIDE SEQUENCE</scope>
    <source>
        <strain evidence="2">CGMCC 1.14984</strain>
    </source>
</reference>
<organism evidence="2 3">
    <name type="scientific">Aquisalinus luteolus</name>
    <dbReference type="NCBI Taxonomy" id="1566827"/>
    <lineage>
        <taxon>Bacteria</taxon>
        <taxon>Pseudomonadati</taxon>
        <taxon>Pseudomonadota</taxon>
        <taxon>Alphaproteobacteria</taxon>
        <taxon>Parvularculales</taxon>
        <taxon>Parvularculaceae</taxon>
        <taxon>Aquisalinus</taxon>
    </lineage>
</organism>
<evidence type="ECO:0000256" key="1">
    <source>
        <dbReference type="SAM" id="Phobius"/>
    </source>
</evidence>
<comment type="caution">
    <text evidence="2">The sequence shown here is derived from an EMBL/GenBank/DDBJ whole genome shotgun (WGS) entry which is preliminary data.</text>
</comment>
<feature type="transmembrane region" description="Helical" evidence="1">
    <location>
        <begin position="20"/>
        <end position="49"/>
    </location>
</feature>
<accession>A0A8J3A4D6</accession>
<name>A0A8J3A4D6_9PROT</name>
<evidence type="ECO:0000313" key="3">
    <source>
        <dbReference type="Proteomes" id="UP000621856"/>
    </source>
</evidence>
<dbReference type="EMBL" id="BMGZ01000001">
    <property type="protein sequence ID" value="GGH93177.1"/>
    <property type="molecule type" value="Genomic_DNA"/>
</dbReference>
<dbReference type="Proteomes" id="UP000621856">
    <property type="component" value="Unassembled WGS sequence"/>
</dbReference>
<evidence type="ECO:0000313" key="2">
    <source>
        <dbReference type="EMBL" id="GGH93177.1"/>
    </source>
</evidence>
<dbReference type="AlphaFoldDB" id="A0A8J3A4D6"/>
<protein>
    <submittedName>
        <fullName evidence="2">Uncharacterized protein</fullName>
    </submittedName>
</protein>
<gene>
    <name evidence="2" type="ORF">GCM10011355_04400</name>
</gene>
<keyword evidence="1" id="KW-0812">Transmembrane</keyword>
<keyword evidence="1" id="KW-1133">Transmembrane helix</keyword>
<proteinExistence type="predicted"/>